<dbReference type="Proteomes" id="UP000298663">
    <property type="component" value="Unassembled WGS sequence"/>
</dbReference>
<dbReference type="EMBL" id="AZBU02000001">
    <property type="protein sequence ID" value="TMS33442.1"/>
    <property type="molecule type" value="Genomic_DNA"/>
</dbReference>
<sequence length="99" mass="10895">MKRLTELKTTKEQIQTNPQSATHLRPATFIFTFTPAPLKPKPSRGYGFSMYRLHSGDNTSSAEEPTSFVYRGANLDKKCGTCCDESASEGLTCANESGR</sequence>
<reference evidence="2 3" key="1">
    <citation type="journal article" date="2015" name="Genome Biol.">
        <title>Comparative genomics of Steinernema reveals deeply conserved gene regulatory networks.</title>
        <authorList>
            <person name="Dillman A.R."/>
            <person name="Macchietto M."/>
            <person name="Porter C.F."/>
            <person name="Rogers A."/>
            <person name="Williams B."/>
            <person name="Antoshechkin I."/>
            <person name="Lee M.M."/>
            <person name="Goodwin Z."/>
            <person name="Lu X."/>
            <person name="Lewis E.E."/>
            <person name="Goodrich-Blair H."/>
            <person name="Stock S.P."/>
            <person name="Adams B.J."/>
            <person name="Sternberg P.W."/>
            <person name="Mortazavi A."/>
        </authorList>
    </citation>
    <scope>NUCLEOTIDE SEQUENCE [LARGE SCALE GENOMIC DNA]</scope>
    <source>
        <strain evidence="2 3">ALL</strain>
    </source>
</reference>
<proteinExistence type="predicted"/>
<feature type="region of interest" description="Disordered" evidence="1">
    <location>
        <begin position="1"/>
        <end position="21"/>
    </location>
</feature>
<gene>
    <name evidence="2" type="ORF">L596_001182</name>
</gene>
<name>A0A4U8UKR1_STECR</name>
<organism evidence="2 3">
    <name type="scientific">Steinernema carpocapsae</name>
    <name type="common">Entomopathogenic nematode</name>
    <dbReference type="NCBI Taxonomy" id="34508"/>
    <lineage>
        <taxon>Eukaryota</taxon>
        <taxon>Metazoa</taxon>
        <taxon>Ecdysozoa</taxon>
        <taxon>Nematoda</taxon>
        <taxon>Chromadorea</taxon>
        <taxon>Rhabditida</taxon>
        <taxon>Tylenchina</taxon>
        <taxon>Panagrolaimomorpha</taxon>
        <taxon>Strongyloidoidea</taxon>
        <taxon>Steinernematidae</taxon>
        <taxon>Steinernema</taxon>
    </lineage>
</organism>
<protein>
    <submittedName>
        <fullName evidence="2">Uncharacterized protein</fullName>
    </submittedName>
</protein>
<feature type="compositionally biased region" description="Polar residues" evidence="1">
    <location>
        <begin position="12"/>
        <end position="21"/>
    </location>
</feature>
<feature type="compositionally biased region" description="Basic and acidic residues" evidence="1">
    <location>
        <begin position="1"/>
        <end position="11"/>
    </location>
</feature>
<accession>A0A4U8UKR1</accession>
<keyword evidence="3" id="KW-1185">Reference proteome</keyword>
<dbReference type="AlphaFoldDB" id="A0A4U8UKR1"/>
<evidence type="ECO:0000313" key="2">
    <source>
        <dbReference type="EMBL" id="TMS33442.1"/>
    </source>
</evidence>
<evidence type="ECO:0000313" key="3">
    <source>
        <dbReference type="Proteomes" id="UP000298663"/>
    </source>
</evidence>
<reference evidence="2 3" key="2">
    <citation type="journal article" date="2019" name="G3 (Bethesda)">
        <title>Hybrid Assembly of the Genome of the Entomopathogenic Nematode Steinernema carpocapsae Identifies the X-Chromosome.</title>
        <authorList>
            <person name="Serra L."/>
            <person name="Macchietto M."/>
            <person name="Macias-Munoz A."/>
            <person name="McGill C.J."/>
            <person name="Rodriguez I.M."/>
            <person name="Rodriguez B."/>
            <person name="Murad R."/>
            <person name="Mortazavi A."/>
        </authorList>
    </citation>
    <scope>NUCLEOTIDE SEQUENCE [LARGE SCALE GENOMIC DNA]</scope>
    <source>
        <strain evidence="2 3">ALL</strain>
    </source>
</reference>
<evidence type="ECO:0000256" key="1">
    <source>
        <dbReference type="SAM" id="MobiDB-lite"/>
    </source>
</evidence>
<comment type="caution">
    <text evidence="2">The sequence shown here is derived from an EMBL/GenBank/DDBJ whole genome shotgun (WGS) entry which is preliminary data.</text>
</comment>